<organism evidence="5 6">
    <name type="scientific">Tieghemostelium lacteum</name>
    <name type="common">Slime mold</name>
    <name type="synonym">Dictyostelium lacteum</name>
    <dbReference type="NCBI Taxonomy" id="361077"/>
    <lineage>
        <taxon>Eukaryota</taxon>
        <taxon>Amoebozoa</taxon>
        <taxon>Evosea</taxon>
        <taxon>Eumycetozoa</taxon>
        <taxon>Dictyostelia</taxon>
        <taxon>Dictyosteliales</taxon>
        <taxon>Raperosteliaceae</taxon>
        <taxon>Tieghemostelium</taxon>
    </lineage>
</organism>
<evidence type="ECO:0000256" key="3">
    <source>
        <dbReference type="SAM" id="Phobius"/>
    </source>
</evidence>
<keyword evidence="3" id="KW-0812">Transmembrane</keyword>
<evidence type="ECO:0000256" key="1">
    <source>
        <dbReference type="PROSITE-ProRule" id="PRU00076"/>
    </source>
</evidence>
<feature type="region of interest" description="Disordered" evidence="2">
    <location>
        <begin position="972"/>
        <end position="991"/>
    </location>
</feature>
<dbReference type="PANTHER" id="PTHR31378">
    <property type="entry name" value="EGF-LIKE DOMAIN-CONTAINING PROTEIN-RELATED-RELATED"/>
    <property type="match status" value="1"/>
</dbReference>
<dbReference type="Pfam" id="PF01833">
    <property type="entry name" value="TIG"/>
    <property type="match status" value="3"/>
</dbReference>
<keyword evidence="6" id="KW-1185">Reference proteome</keyword>
<dbReference type="PROSITE" id="PS01186">
    <property type="entry name" value="EGF_2"/>
    <property type="match status" value="1"/>
</dbReference>
<dbReference type="CDD" id="cd00603">
    <property type="entry name" value="IPT_PCSR"/>
    <property type="match status" value="2"/>
</dbReference>
<dbReference type="PANTHER" id="PTHR31378:SF32">
    <property type="entry name" value="EGF-LIKE DOMAIN-CONTAINING PROTEIN-RELATED"/>
    <property type="match status" value="1"/>
</dbReference>
<feature type="transmembrane region" description="Helical" evidence="3">
    <location>
        <begin position="1235"/>
        <end position="1258"/>
    </location>
</feature>
<keyword evidence="1" id="KW-1015">Disulfide bond</keyword>
<dbReference type="PROSITE" id="PS00022">
    <property type="entry name" value="EGF_1"/>
    <property type="match status" value="1"/>
</dbReference>
<dbReference type="InterPro" id="IPR000742">
    <property type="entry name" value="EGF"/>
</dbReference>
<dbReference type="EMBL" id="LODT01000035">
    <property type="protein sequence ID" value="KYQ90988.1"/>
    <property type="molecule type" value="Genomic_DNA"/>
</dbReference>
<keyword evidence="3" id="KW-0472">Membrane</keyword>
<keyword evidence="1" id="KW-0245">EGF-like domain</keyword>
<proteinExistence type="predicted"/>
<feature type="disulfide bond" evidence="1">
    <location>
        <begin position="960"/>
        <end position="969"/>
    </location>
</feature>
<dbReference type="InterPro" id="IPR014756">
    <property type="entry name" value="Ig_E-set"/>
</dbReference>
<feature type="disulfide bond" evidence="1">
    <location>
        <begin position="942"/>
        <end position="952"/>
    </location>
</feature>
<evidence type="ECO:0000259" key="4">
    <source>
        <dbReference type="PROSITE" id="PS50026"/>
    </source>
</evidence>
<keyword evidence="3" id="KW-1133">Transmembrane helix</keyword>
<evidence type="ECO:0000256" key="2">
    <source>
        <dbReference type="SAM" id="MobiDB-lite"/>
    </source>
</evidence>
<sequence length="1281" mass="142182">MCKALPAIENKKAHIVTITSQREWEFILDKYTSIKQGTNVWVSGELVVDRGVVVYSSGPEAGYTMYNLFQDRCDGFCLFDKVYPRFSKSAIYFHTGVSNGEMVWMNDIDSPGQTVDSVVCEYSPSEPMARYLDSSSVIIIYNTTAQYPGGIDSIAFYDPTQAQILRSFECDGIYSYTEPGSFFCKVDLSKVKPQYYKLVLNNMEPDFIIFDYPAPYISAFTPSTGSGDKVFFTGENLGFVGSSLSITMGGVACKFNLYKEPTNVVVCILDGNVDKIMPISFTYGKYRTLSYRSPIYFQKRIWSTITYSESYANAIKYTTSDAVVHESDRGDMYYVPNAQVMDIIGRYSFISDSIPFIPWLNAVYQGSMFRQRVGAYNGSPILLYFSNTNINRDDWSDTTIFTMDIGRSMLQVTPNPEDHGVILTYGDTPIEIKAGQTITIPTIGGSQYIDVSNFGNRFTTNDATLAGTPVVIEKKDFANKRLLLSFPEGYQRKIMLTLKKNEPYPGEAYINVSYESPIISGVNPAFIPTRGGLVTFIGNNFYKDPAIMNFTVGSVPCSSIKFLQPHKIITCNVAPGVGLVWGEMSLGLGKPTFDSMTSLLYAAPEVKSISGCSYLAQSKVTVTGNNFGNDVSKFNTISVGIYPCTNPIFITPHTSFYCTIESGITTTINQNVSVKVAGQNSNSDIFCTVPYISSVTVTSPFQMMGSNFGTVENALTLVSPDNQITGMKLVAPDTIEFKMDSNSITSIIYIRKGQNVQSNSINLRLTPRISSVSPKPLINQPNQLVTISGDFIHNRDYKGAQLPISIFDESNQNNTNCVLLSSKLICPISEGFDTFSLKLNINGLESNQVITSYQPPIIESATSLYFNQPGNVTITGRSFDPMGLLISIGGQDCTNAVYINRTAVQCYFTANVTATDSLPVKVTVGPKSGQYNAFFYIEPKECPENCNGHGECSITGFCSCQKPWDGLSCQIDTSQNPNDGTPSGPSINETTGSIVIPNGEYQSYTIAVTHIRELNYKDDIIKTISIPNLVWKLREKTTDAKLTYLYGINQNDPNNQIHFELNITYFEQKSIVQFANEPIEMFPNSVKHLIKVSNYTFQSNTNYLQVIYESKSQANNENVPECQILDTTTKVSDNSTSSSNWFEMKNGGQTLMAKFSNRYISDDNLWRSRIIQIPLEDPLYTGQSNGSILYTAILAKFFQDYMLLDPNFANVISPYSDQDKDQIDQCQSSKSKMPVIVGAVVGSVVGAALLSATAFYLYKKRQTISEFKKIHRLSNSNKSKE</sequence>
<comment type="caution">
    <text evidence="1">Lacks conserved residue(s) required for the propagation of feature annotation.</text>
</comment>
<dbReference type="InterPro" id="IPR002909">
    <property type="entry name" value="IPT_dom"/>
</dbReference>
<accession>A0A151ZAN2</accession>
<name>A0A151ZAN2_TIELA</name>
<dbReference type="PROSITE" id="PS50026">
    <property type="entry name" value="EGF_3"/>
    <property type="match status" value="1"/>
</dbReference>
<gene>
    <name evidence="5" type="ORF">DLAC_07877</name>
</gene>
<evidence type="ECO:0000313" key="6">
    <source>
        <dbReference type="Proteomes" id="UP000076078"/>
    </source>
</evidence>
<protein>
    <recommendedName>
        <fullName evidence="4">EGF-like domain-containing protein</fullName>
    </recommendedName>
</protein>
<dbReference type="OrthoDB" id="21152at2759"/>
<dbReference type="InterPro" id="IPR013783">
    <property type="entry name" value="Ig-like_fold"/>
</dbReference>
<dbReference type="Proteomes" id="UP000076078">
    <property type="component" value="Unassembled WGS sequence"/>
</dbReference>
<reference evidence="5 6" key="1">
    <citation type="submission" date="2015-12" db="EMBL/GenBank/DDBJ databases">
        <title>Dictyostelia acquired genes for synthesis and detection of signals that induce cell-type specialization by lateral gene transfer from prokaryotes.</title>
        <authorList>
            <person name="Gloeckner G."/>
            <person name="Schaap P."/>
        </authorList>
    </citation>
    <scope>NUCLEOTIDE SEQUENCE [LARGE SCALE GENOMIC DNA]</scope>
    <source>
        <strain evidence="5 6">TK</strain>
    </source>
</reference>
<dbReference type="SUPFAM" id="SSF81296">
    <property type="entry name" value="E set domains"/>
    <property type="match status" value="4"/>
</dbReference>
<dbReference type="InParanoid" id="A0A151ZAN2"/>
<feature type="domain" description="EGF-like" evidence="4">
    <location>
        <begin position="938"/>
        <end position="970"/>
    </location>
</feature>
<evidence type="ECO:0000313" key="5">
    <source>
        <dbReference type="EMBL" id="KYQ90988.1"/>
    </source>
</evidence>
<comment type="caution">
    <text evidence="5">The sequence shown here is derived from an EMBL/GenBank/DDBJ whole genome shotgun (WGS) entry which is preliminary data.</text>
</comment>
<dbReference type="Gene3D" id="2.60.40.10">
    <property type="entry name" value="Immunoglobulins"/>
    <property type="match status" value="2"/>
</dbReference>